<evidence type="ECO:0000256" key="2">
    <source>
        <dbReference type="SAM" id="SignalP"/>
    </source>
</evidence>
<feature type="signal peptide" evidence="2">
    <location>
        <begin position="1"/>
        <end position="20"/>
    </location>
</feature>
<organism evidence="3 4">
    <name type="scientific">Candidatus Pantoea floridensis</name>
    <dbReference type="NCBI Taxonomy" id="1938870"/>
    <lineage>
        <taxon>Bacteria</taxon>
        <taxon>Pseudomonadati</taxon>
        <taxon>Pseudomonadota</taxon>
        <taxon>Gammaproteobacteria</taxon>
        <taxon>Enterobacterales</taxon>
        <taxon>Erwiniaceae</taxon>
        <taxon>Pantoea</taxon>
    </lineage>
</organism>
<feature type="region of interest" description="Disordered" evidence="1">
    <location>
        <begin position="57"/>
        <end position="108"/>
    </location>
</feature>
<sequence length="132" mass="14260">MRKLIFLLVSGILFTAQADAARGRQPCSGSKGGIAHCTSDGRFACNDGSLSQSKRFCSGYGSSEASNRVKPSTSTRKTQTKKVTTAKKQNQQRVTENDEPVNTQPRQPTCAPLYMASKPGYTHLPICSGNPY</sequence>
<feature type="compositionally biased region" description="Polar residues" evidence="1">
    <location>
        <begin position="57"/>
        <end position="66"/>
    </location>
</feature>
<feature type="chain" id="PRO_5012267531" evidence="2">
    <location>
        <begin position="21"/>
        <end position="132"/>
    </location>
</feature>
<protein>
    <submittedName>
        <fullName evidence="3">Uncharacterized protein</fullName>
    </submittedName>
</protein>
<keyword evidence="4" id="KW-1185">Reference proteome</keyword>
<dbReference type="EMBL" id="OCMY01000001">
    <property type="protein sequence ID" value="SOD37358.1"/>
    <property type="molecule type" value="Genomic_DNA"/>
</dbReference>
<gene>
    <name evidence="3" type="ORF">SAMN06273570_1708</name>
</gene>
<reference evidence="4" key="1">
    <citation type="submission" date="2017-09" db="EMBL/GenBank/DDBJ databases">
        <authorList>
            <person name="Varghese N."/>
            <person name="Submissions S."/>
        </authorList>
    </citation>
    <scope>NUCLEOTIDE SEQUENCE [LARGE SCALE GENOMIC DNA]</scope>
    <source>
        <strain evidence="4">JKS000234</strain>
    </source>
</reference>
<evidence type="ECO:0000313" key="4">
    <source>
        <dbReference type="Proteomes" id="UP000219271"/>
    </source>
</evidence>
<dbReference type="OrthoDB" id="7027094at2"/>
<proteinExistence type="predicted"/>
<dbReference type="AlphaFoldDB" id="A0A286BTB9"/>
<evidence type="ECO:0000256" key="1">
    <source>
        <dbReference type="SAM" id="MobiDB-lite"/>
    </source>
</evidence>
<feature type="compositionally biased region" description="Low complexity" evidence="1">
    <location>
        <begin position="70"/>
        <end position="92"/>
    </location>
</feature>
<dbReference type="RefSeq" id="WP_097097615.1">
    <property type="nucleotide sequence ID" value="NZ_OCMY01000001.1"/>
</dbReference>
<accession>A0A286BTB9</accession>
<keyword evidence="2" id="KW-0732">Signal</keyword>
<evidence type="ECO:0000313" key="3">
    <source>
        <dbReference type="EMBL" id="SOD37358.1"/>
    </source>
</evidence>
<name>A0A286BTB9_9GAMM</name>
<dbReference type="Proteomes" id="UP000219271">
    <property type="component" value="Unassembled WGS sequence"/>
</dbReference>